<evidence type="ECO:0000313" key="3">
    <source>
        <dbReference type="Proteomes" id="UP001647436"/>
    </source>
</evidence>
<proteinExistence type="predicted"/>
<dbReference type="EMBL" id="JAANES010000001">
    <property type="protein sequence ID" value="MBS3018521.1"/>
    <property type="molecule type" value="Genomic_DNA"/>
</dbReference>
<dbReference type="Proteomes" id="UP001647436">
    <property type="component" value="Unassembled WGS sequence"/>
</dbReference>
<name>A0ABS5LQF3_9BURK</name>
<gene>
    <name evidence="2" type="ORF">DJFAAGMI_01253</name>
</gene>
<keyword evidence="1" id="KW-0472">Membrane</keyword>
<organism evidence="2 3">
    <name type="scientific">Comamonas brasiliensis</name>
    <dbReference type="NCBI Taxonomy" id="1812482"/>
    <lineage>
        <taxon>Bacteria</taxon>
        <taxon>Pseudomonadati</taxon>
        <taxon>Pseudomonadota</taxon>
        <taxon>Betaproteobacteria</taxon>
        <taxon>Burkholderiales</taxon>
        <taxon>Comamonadaceae</taxon>
        <taxon>Comamonas</taxon>
    </lineage>
</organism>
<protein>
    <recommendedName>
        <fullName evidence="4">DUF5658 domain-containing protein</fullName>
    </recommendedName>
</protein>
<evidence type="ECO:0008006" key="4">
    <source>
        <dbReference type="Google" id="ProtNLM"/>
    </source>
</evidence>
<sequence length="107" mass="12084">MAIADVFASRVREVVFLATDSVSHRLEILKMIDWVPVVFVTFKVLIFGTCMFFAIKWHYDQGKKGVDRRALLRTSAKLAAIFLLALLGVLFFTFGLARMLGMDLSLP</sequence>
<keyword evidence="1" id="KW-0812">Transmembrane</keyword>
<keyword evidence="1" id="KW-1133">Transmembrane helix</keyword>
<accession>A0ABS5LQF3</accession>
<feature type="transmembrane region" description="Helical" evidence="1">
    <location>
        <begin position="34"/>
        <end position="55"/>
    </location>
</feature>
<comment type="caution">
    <text evidence="2">The sequence shown here is derived from an EMBL/GenBank/DDBJ whole genome shotgun (WGS) entry which is preliminary data.</text>
</comment>
<evidence type="ECO:0000313" key="2">
    <source>
        <dbReference type="EMBL" id="MBS3018521.1"/>
    </source>
</evidence>
<evidence type="ECO:0000256" key="1">
    <source>
        <dbReference type="SAM" id="Phobius"/>
    </source>
</evidence>
<keyword evidence="3" id="KW-1185">Reference proteome</keyword>
<feature type="transmembrane region" description="Helical" evidence="1">
    <location>
        <begin position="76"/>
        <end position="97"/>
    </location>
</feature>
<reference evidence="2 3" key="1">
    <citation type="submission" date="2020-03" db="EMBL/GenBank/DDBJ databases">
        <title>The role of nitrogen metabolism on polyethylene biodegradation.</title>
        <authorList>
            <person name="Peixoto J."/>
            <person name="Vizzotto C.S."/>
            <person name="Ramos A."/>
            <person name="Alves G."/>
            <person name="Steindorff A."/>
            <person name="Kruger R."/>
        </authorList>
    </citation>
    <scope>NUCLEOTIDE SEQUENCE [LARGE SCALE GENOMIC DNA]</scope>
    <source>
        <strain evidence="2 3">PE63</strain>
    </source>
</reference>